<dbReference type="PaxDb" id="67767-A0A0J7MRF1"/>
<dbReference type="InterPro" id="IPR052055">
    <property type="entry name" value="Hepadnavirus_pol/RT"/>
</dbReference>
<dbReference type="EMBL" id="LBMM01021418">
    <property type="protein sequence ID" value="KMQ83085.1"/>
    <property type="molecule type" value="Genomic_DNA"/>
</dbReference>
<dbReference type="InterPro" id="IPR043502">
    <property type="entry name" value="DNA/RNA_pol_sf"/>
</dbReference>
<dbReference type="AlphaFoldDB" id="A0A0J7MRF1"/>
<protein>
    <submittedName>
        <fullName evidence="1">Reverse transcriptase and recombinase</fullName>
    </submittedName>
</protein>
<gene>
    <name evidence="1" type="ORF">RF55_20969</name>
</gene>
<organism evidence="1 2">
    <name type="scientific">Lasius niger</name>
    <name type="common">Black garden ant</name>
    <dbReference type="NCBI Taxonomy" id="67767"/>
    <lineage>
        <taxon>Eukaryota</taxon>
        <taxon>Metazoa</taxon>
        <taxon>Ecdysozoa</taxon>
        <taxon>Arthropoda</taxon>
        <taxon>Hexapoda</taxon>
        <taxon>Insecta</taxon>
        <taxon>Pterygota</taxon>
        <taxon>Neoptera</taxon>
        <taxon>Endopterygota</taxon>
        <taxon>Hymenoptera</taxon>
        <taxon>Apocrita</taxon>
        <taxon>Aculeata</taxon>
        <taxon>Formicoidea</taxon>
        <taxon>Formicidae</taxon>
        <taxon>Formicinae</taxon>
        <taxon>Lasius</taxon>
        <taxon>Lasius</taxon>
    </lineage>
</organism>
<name>A0A0J7MRF1_LASNI</name>
<keyword evidence="1" id="KW-0695">RNA-directed DNA polymerase</keyword>
<keyword evidence="2" id="KW-1185">Reference proteome</keyword>
<dbReference type="CDD" id="cd09275">
    <property type="entry name" value="RNase_HI_RT_DIRS1"/>
    <property type="match status" value="1"/>
</dbReference>
<keyword evidence="1" id="KW-0808">Transferase</keyword>
<dbReference type="Proteomes" id="UP000036403">
    <property type="component" value="Unassembled WGS sequence"/>
</dbReference>
<dbReference type="OrthoDB" id="7699712at2759"/>
<evidence type="ECO:0000313" key="1">
    <source>
        <dbReference type="EMBL" id="KMQ83085.1"/>
    </source>
</evidence>
<comment type="caution">
    <text evidence="1">The sequence shown here is derived from an EMBL/GenBank/DDBJ whole genome shotgun (WGS) entry which is preliminary data.</text>
</comment>
<dbReference type="PANTHER" id="PTHR33050:SF7">
    <property type="entry name" value="RIBONUCLEASE H"/>
    <property type="match status" value="1"/>
</dbReference>
<evidence type="ECO:0000313" key="2">
    <source>
        <dbReference type="Proteomes" id="UP000036403"/>
    </source>
</evidence>
<sequence length="192" mass="22366">MTIELPMEKKEKISEQLHKFSTITRCSIRDFAKLVGTLGSCCAALKFGWVHMKDFEREKFSALQRNKDNYEVCMELNDEIKEYFDWWKSHIATAKCSIKSFEPALEIFSDALSGWDVLCQGQRAHGYWNKEEKKCHINYLELLSTFFGLKCFAEKVRSSDILLRIDNTTAIAYINKIDGIRFKKLSKLAKQI</sequence>
<accession>A0A0J7MRF1</accession>
<proteinExistence type="predicted"/>
<dbReference type="PANTHER" id="PTHR33050">
    <property type="entry name" value="REVERSE TRANSCRIPTASE DOMAIN-CONTAINING PROTEIN"/>
    <property type="match status" value="1"/>
</dbReference>
<dbReference type="SUPFAM" id="SSF56672">
    <property type="entry name" value="DNA/RNA polymerases"/>
    <property type="match status" value="1"/>
</dbReference>
<reference evidence="1 2" key="1">
    <citation type="submission" date="2015-04" db="EMBL/GenBank/DDBJ databases">
        <title>Lasius niger genome sequencing.</title>
        <authorList>
            <person name="Konorov E.A."/>
            <person name="Nikitin M.A."/>
            <person name="Kirill M.V."/>
            <person name="Chang P."/>
        </authorList>
    </citation>
    <scope>NUCLEOTIDE SEQUENCE [LARGE SCALE GENOMIC DNA]</scope>
    <source>
        <tissue evidence="1">Whole</tissue>
    </source>
</reference>
<keyword evidence="1" id="KW-0548">Nucleotidyltransferase</keyword>
<dbReference type="GO" id="GO:0003964">
    <property type="term" value="F:RNA-directed DNA polymerase activity"/>
    <property type="evidence" value="ECO:0007669"/>
    <property type="project" value="UniProtKB-KW"/>
</dbReference>